<dbReference type="PANTHER" id="PTHR33746:SF4">
    <property type="entry name" value="RUBRERYTHRIN"/>
    <property type="match status" value="1"/>
</dbReference>
<evidence type="ECO:0000313" key="3">
    <source>
        <dbReference type="EMBL" id="OLS02087.1"/>
    </source>
</evidence>
<feature type="domain" description="Rubredoxin-like" evidence="1">
    <location>
        <begin position="148"/>
        <end position="181"/>
    </location>
</feature>
<dbReference type="InterPro" id="IPR003251">
    <property type="entry name" value="Rr_diiron-bd_dom"/>
</dbReference>
<dbReference type="InterPro" id="IPR052753">
    <property type="entry name" value="Rbr2/Nigerythrin"/>
</dbReference>
<evidence type="ECO:0000313" key="4">
    <source>
        <dbReference type="Proteomes" id="UP000186112"/>
    </source>
</evidence>
<dbReference type="CDD" id="cd01041">
    <property type="entry name" value="Rubrerythrin"/>
    <property type="match status" value="1"/>
</dbReference>
<gene>
    <name evidence="3" type="primary">rbr2</name>
    <name evidence="3" type="ORF">TICRE_19050</name>
</gene>
<comment type="caution">
    <text evidence="3">The sequence shown here is derived from an EMBL/GenBank/DDBJ whole genome shotgun (WGS) entry which is preliminary data.</text>
</comment>
<dbReference type="EMBL" id="LTDM01000043">
    <property type="protein sequence ID" value="OLS02087.1"/>
    <property type="molecule type" value="Genomic_DNA"/>
</dbReference>
<dbReference type="GO" id="GO:0005506">
    <property type="term" value="F:iron ion binding"/>
    <property type="evidence" value="ECO:0007669"/>
    <property type="project" value="InterPro"/>
</dbReference>
<dbReference type="InterPro" id="IPR012347">
    <property type="entry name" value="Ferritin-like"/>
</dbReference>
<keyword evidence="3" id="KW-0560">Oxidoreductase</keyword>
<dbReference type="SUPFAM" id="SSF57802">
    <property type="entry name" value="Rubredoxin-like"/>
    <property type="match status" value="1"/>
</dbReference>
<dbReference type="PROSITE" id="PS50903">
    <property type="entry name" value="RUBREDOXIN_LIKE"/>
    <property type="match status" value="1"/>
</dbReference>
<keyword evidence="3" id="KW-0575">Peroxidase</keyword>
<dbReference type="EC" id="1.11.1.1" evidence="3"/>
<name>A0A1U7M445_TISCR</name>
<dbReference type="InterPro" id="IPR009040">
    <property type="entry name" value="Ferritin-like_diiron"/>
</dbReference>
<dbReference type="AlphaFoldDB" id="A0A1U7M445"/>
<dbReference type="PROSITE" id="PS50905">
    <property type="entry name" value="FERRITIN_LIKE"/>
    <property type="match status" value="1"/>
</dbReference>
<evidence type="ECO:0000259" key="1">
    <source>
        <dbReference type="PROSITE" id="PS50903"/>
    </source>
</evidence>
<dbReference type="RefSeq" id="WP_075727435.1">
    <property type="nucleotide sequence ID" value="NZ_LTDM01000043.1"/>
</dbReference>
<dbReference type="Pfam" id="PF02915">
    <property type="entry name" value="Rubrerythrin"/>
    <property type="match status" value="1"/>
</dbReference>
<dbReference type="InterPro" id="IPR009078">
    <property type="entry name" value="Ferritin-like_SF"/>
</dbReference>
<sequence length="181" mass="20034">MNAMTQANLRSAFGGESMAHMRYRIWGEKAKKEGFPNVSRLFMCTSDAEQVHATLHFNALKDIGGDFAVTSMAGFGLTNTSENLQGAIDGEIFEVTQMYPAYIAAAELQEEKMAVRAMKYAVEAEQVHADLFTIAKEAVDNGKDLEVKEMHLCPICGYISLTGEEEICPLCSAKKELFIEY</sequence>
<keyword evidence="4" id="KW-1185">Reference proteome</keyword>
<proteinExistence type="predicted"/>
<dbReference type="Gene3D" id="1.20.1260.10">
    <property type="match status" value="1"/>
</dbReference>
<dbReference type="OrthoDB" id="9799749at2"/>
<organism evidence="3 4">
    <name type="scientific">Tissierella creatinophila DSM 6911</name>
    <dbReference type="NCBI Taxonomy" id="1123403"/>
    <lineage>
        <taxon>Bacteria</taxon>
        <taxon>Bacillati</taxon>
        <taxon>Bacillota</taxon>
        <taxon>Tissierellia</taxon>
        <taxon>Tissierellales</taxon>
        <taxon>Tissierellaceae</taxon>
        <taxon>Tissierella</taxon>
    </lineage>
</organism>
<reference evidence="3 4" key="1">
    <citation type="submission" date="2016-02" db="EMBL/GenBank/DDBJ databases">
        <title>Genome sequence of Tissierella creatinophila DSM 6911.</title>
        <authorList>
            <person name="Poehlein A."/>
            <person name="Daniel R."/>
        </authorList>
    </citation>
    <scope>NUCLEOTIDE SEQUENCE [LARGE SCALE GENOMIC DNA]</scope>
    <source>
        <strain evidence="3 4">DSM 6911</strain>
    </source>
</reference>
<dbReference type="SUPFAM" id="SSF47240">
    <property type="entry name" value="Ferritin-like"/>
    <property type="match status" value="1"/>
</dbReference>
<dbReference type="InterPro" id="IPR024934">
    <property type="entry name" value="Rubredoxin-like_dom"/>
</dbReference>
<protein>
    <submittedName>
        <fullName evidence="3">Rubrerythrin-2</fullName>
        <ecNumber evidence="3">1.11.1.1</ecNumber>
    </submittedName>
</protein>
<dbReference type="Gene3D" id="2.20.28.10">
    <property type="match status" value="1"/>
</dbReference>
<accession>A0A1U7M445</accession>
<dbReference type="GO" id="GO:0016692">
    <property type="term" value="F:NADH peroxidase activity"/>
    <property type="evidence" value="ECO:0007669"/>
    <property type="project" value="UniProtKB-EC"/>
</dbReference>
<dbReference type="PANTHER" id="PTHR33746">
    <property type="entry name" value="RUBRERYTHRIN"/>
    <property type="match status" value="1"/>
</dbReference>
<dbReference type="Proteomes" id="UP000186112">
    <property type="component" value="Unassembled WGS sequence"/>
</dbReference>
<evidence type="ECO:0000259" key="2">
    <source>
        <dbReference type="PROSITE" id="PS50905"/>
    </source>
</evidence>
<feature type="domain" description="Ferritin-like diiron" evidence="2">
    <location>
        <begin position="1"/>
        <end position="143"/>
    </location>
</feature>